<reference evidence="1" key="1">
    <citation type="journal article" date="2023" name="Mol. Plant Microbe Interact.">
        <title>Elucidating the Obligate Nature and Biological Capacity of an Invasive Fungal Corn Pathogen.</title>
        <authorList>
            <person name="MacCready J.S."/>
            <person name="Roggenkamp E.M."/>
            <person name="Gdanetz K."/>
            <person name="Chilvers M.I."/>
        </authorList>
    </citation>
    <scope>NUCLEOTIDE SEQUENCE</scope>
    <source>
        <strain evidence="1">PM02</strain>
    </source>
</reference>
<comment type="caution">
    <text evidence="1">The sequence shown here is derived from an EMBL/GenBank/DDBJ whole genome shotgun (WGS) entry which is preliminary data.</text>
</comment>
<organism evidence="1 2">
    <name type="scientific">Phyllachora maydis</name>
    <dbReference type="NCBI Taxonomy" id="1825666"/>
    <lineage>
        <taxon>Eukaryota</taxon>
        <taxon>Fungi</taxon>
        <taxon>Dikarya</taxon>
        <taxon>Ascomycota</taxon>
        <taxon>Pezizomycotina</taxon>
        <taxon>Sordariomycetes</taxon>
        <taxon>Sordariomycetidae</taxon>
        <taxon>Phyllachorales</taxon>
        <taxon>Phyllachoraceae</taxon>
        <taxon>Phyllachora</taxon>
    </lineage>
</organism>
<sequence>MPSRPLPSLENNTFRPIFNITAATPFRHPRIHLKIQALGAFWLGAISYRNLQIGCELGAHALAKWSAQGLDASSAFPIDRRGSSG</sequence>
<proteinExistence type="predicted"/>
<dbReference type="AlphaFoldDB" id="A0AAD9HZM7"/>
<accession>A0AAD9HZM7</accession>
<name>A0AAD9HZM7_9PEZI</name>
<protein>
    <submittedName>
        <fullName evidence="1">Uncharacterized protein</fullName>
    </submittedName>
</protein>
<dbReference type="Proteomes" id="UP001217918">
    <property type="component" value="Unassembled WGS sequence"/>
</dbReference>
<gene>
    <name evidence="1" type="ORF">P8C59_001420</name>
</gene>
<dbReference type="EMBL" id="JAQQPM010000001">
    <property type="protein sequence ID" value="KAK2067707.1"/>
    <property type="molecule type" value="Genomic_DNA"/>
</dbReference>
<keyword evidence="2" id="KW-1185">Reference proteome</keyword>
<evidence type="ECO:0000313" key="1">
    <source>
        <dbReference type="EMBL" id="KAK2067707.1"/>
    </source>
</evidence>
<evidence type="ECO:0000313" key="2">
    <source>
        <dbReference type="Proteomes" id="UP001217918"/>
    </source>
</evidence>